<comment type="similarity">
    <text evidence="1">Belongs to the AB hydrolase superfamily. AB hydrolase 4 family.</text>
</comment>
<dbReference type="Pfam" id="PF00561">
    <property type="entry name" value="Abhydrolase_1"/>
    <property type="match status" value="1"/>
</dbReference>
<dbReference type="InterPro" id="IPR000073">
    <property type="entry name" value="AB_hydrolase_1"/>
</dbReference>
<evidence type="ECO:0000313" key="6">
    <source>
        <dbReference type="Proteomes" id="UP000242231"/>
    </source>
</evidence>
<dbReference type="PIRSF" id="PIRSF005211">
    <property type="entry name" value="Ab_hydro_YheT"/>
    <property type="match status" value="1"/>
</dbReference>
<keyword evidence="6" id="KW-1185">Reference proteome</keyword>
<organism evidence="5 6">
    <name type="scientific">Oceanisphaera arctica</name>
    <dbReference type="NCBI Taxonomy" id="641510"/>
    <lineage>
        <taxon>Bacteria</taxon>
        <taxon>Pseudomonadati</taxon>
        <taxon>Pseudomonadota</taxon>
        <taxon>Gammaproteobacteria</taxon>
        <taxon>Aeromonadales</taxon>
        <taxon>Aeromonadaceae</taxon>
        <taxon>Oceanisphaera</taxon>
    </lineage>
</organism>
<evidence type="ECO:0000256" key="2">
    <source>
        <dbReference type="ARBA" id="ARBA00022487"/>
    </source>
</evidence>
<evidence type="ECO:0000259" key="4">
    <source>
        <dbReference type="Pfam" id="PF00561"/>
    </source>
</evidence>
<dbReference type="InterPro" id="IPR012020">
    <property type="entry name" value="ABHD4"/>
</dbReference>
<dbReference type="PANTHER" id="PTHR10794">
    <property type="entry name" value="ABHYDROLASE DOMAIN-CONTAINING PROTEIN"/>
    <property type="match status" value="1"/>
</dbReference>
<name>A0A2P5TIN8_9GAMM</name>
<dbReference type="AlphaFoldDB" id="A0A2P5TIN8"/>
<dbReference type="PANTHER" id="PTHR10794:SF94">
    <property type="entry name" value="ESTERASE YHET-RELATED"/>
    <property type="match status" value="1"/>
</dbReference>
<dbReference type="InterPro" id="IPR000952">
    <property type="entry name" value="AB_hydrolase_4_CS"/>
</dbReference>
<dbReference type="Gene3D" id="3.40.50.1820">
    <property type="entry name" value="alpha/beta hydrolase"/>
    <property type="match status" value="1"/>
</dbReference>
<dbReference type="RefSeq" id="WP_104488151.1">
    <property type="nucleotide sequence ID" value="NZ_BMYB01000001.1"/>
</dbReference>
<keyword evidence="2" id="KW-0719">Serine esterase</keyword>
<evidence type="ECO:0000313" key="5">
    <source>
        <dbReference type="EMBL" id="PPL14646.1"/>
    </source>
</evidence>
<comment type="caution">
    <text evidence="5">The sequence shown here is derived from an EMBL/GenBank/DDBJ whole genome shotgun (WGS) entry which is preliminary data.</text>
</comment>
<dbReference type="InterPro" id="IPR050960">
    <property type="entry name" value="AB_hydrolase_4_sf"/>
</dbReference>
<dbReference type="SUPFAM" id="SSF53474">
    <property type="entry name" value="alpha/beta-Hydrolases"/>
    <property type="match status" value="1"/>
</dbReference>
<feature type="domain" description="AB hydrolase-1" evidence="4">
    <location>
        <begin position="60"/>
        <end position="293"/>
    </location>
</feature>
<proteinExistence type="inferred from homology"/>
<reference evidence="6" key="1">
    <citation type="submission" date="2016-11" db="EMBL/GenBank/DDBJ databases">
        <authorList>
            <person name="Sisinthy S."/>
            <person name="Ara S."/>
            <person name="Gundlapally S.R."/>
        </authorList>
    </citation>
    <scope>NUCLEOTIDE SEQUENCE [LARGE SCALE GENOMIC DNA]</scope>
    <source>
        <strain evidence="6">V1-41</strain>
    </source>
</reference>
<dbReference type="EMBL" id="MPZM01000054">
    <property type="protein sequence ID" value="PPL14646.1"/>
    <property type="molecule type" value="Genomic_DNA"/>
</dbReference>
<dbReference type="Proteomes" id="UP000242231">
    <property type="component" value="Unassembled WGS sequence"/>
</dbReference>
<dbReference type="NCBIfam" id="NF008218">
    <property type="entry name" value="PRK10985.1"/>
    <property type="match status" value="1"/>
</dbReference>
<accession>A0A2P5TIN8</accession>
<dbReference type="OrthoDB" id="332676at2"/>
<protein>
    <submittedName>
        <fullName evidence="5">Alpha/beta hydrolase</fullName>
    </submittedName>
</protein>
<sequence length="332" mass="38927">MIHPSRFHSPWWARNPHVQTIMAKYLHRTRIDTRRERLELPDGDFVDLAWALPVLDEHRPLVLLFHGLEGCVESHYARGMMAALHRKGWQPVLMHFRGCSGEPNRYLQAYHSGAIEDPHYVLELLRQRYPERPMAAIGGNMLINYLAEHKRHPLCAAVVISAPLQLSACADRINSGFSRFYQRYLLNRMKFNWQQRLRRHPHHRWQGNLARIHSLREFDDKITAPIHGFNDAEDYYRRCSGLYKLSGISTPTLVIHAADDPFMNDAVIPDASELPPAITYELSRTGGHVGFMHGQPWRPLYWLEQRVPQWLEKQWLEKQWLAGQWPPYQEKA</sequence>
<dbReference type="InterPro" id="IPR029058">
    <property type="entry name" value="AB_hydrolase_fold"/>
</dbReference>
<dbReference type="GO" id="GO:0047372">
    <property type="term" value="F:monoacylglycerol lipase activity"/>
    <property type="evidence" value="ECO:0007669"/>
    <property type="project" value="TreeGrafter"/>
</dbReference>
<keyword evidence="3 5" id="KW-0378">Hydrolase</keyword>
<dbReference type="GO" id="GO:0034338">
    <property type="term" value="F:short-chain carboxylesterase activity"/>
    <property type="evidence" value="ECO:0007669"/>
    <property type="project" value="TreeGrafter"/>
</dbReference>
<evidence type="ECO:0000256" key="1">
    <source>
        <dbReference type="ARBA" id="ARBA00010884"/>
    </source>
</evidence>
<gene>
    <name evidence="5" type="ORF">UN63_15185</name>
</gene>
<dbReference type="PROSITE" id="PS01133">
    <property type="entry name" value="UPF0017"/>
    <property type="match status" value="1"/>
</dbReference>
<evidence type="ECO:0000256" key="3">
    <source>
        <dbReference type="ARBA" id="ARBA00022801"/>
    </source>
</evidence>